<comment type="caution">
    <text evidence="2">The sequence shown here is derived from an EMBL/GenBank/DDBJ whole genome shotgun (WGS) entry which is preliminary data.</text>
</comment>
<evidence type="ECO:0000313" key="2">
    <source>
        <dbReference type="EMBL" id="KAL1838679.1"/>
    </source>
</evidence>
<reference evidence="2 3" key="1">
    <citation type="journal article" date="2024" name="Commun. Biol.">
        <title>Comparative genomic analysis of thermophilic fungi reveals convergent evolutionary adaptations and gene losses.</title>
        <authorList>
            <person name="Steindorff A.S."/>
            <person name="Aguilar-Pontes M.V."/>
            <person name="Robinson A.J."/>
            <person name="Andreopoulos B."/>
            <person name="LaButti K."/>
            <person name="Kuo A."/>
            <person name="Mondo S."/>
            <person name="Riley R."/>
            <person name="Otillar R."/>
            <person name="Haridas S."/>
            <person name="Lipzen A."/>
            <person name="Grimwood J."/>
            <person name="Schmutz J."/>
            <person name="Clum A."/>
            <person name="Reid I.D."/>
            <person name="Moisan M.C."/>
            <person name="Butler G."/>
            <person name="Nguyen T.T.M."/>
            <person name="Dewar K."/>
            <person name="Conant G."/>
            <person name="Drula E."/>
            <person name="Henrissat B."/>
            <person name="Hansel C."/>
            <person name="Singer S."/>
            <person name="Hutchinson M.I."/>
            <person name="de Vries R.P."/>
            <person name="Natvig D.O."/>
            <person name="Powell A.J."/>
            <person name="Tsang A."/>
            <person name="Grigoriev I.V."/>
        </authorList>
    </citation>
    <scope>NUCLEOTIDE SEQUENCE [LARGE SCALE GENOMIC DNA]</scope>
    <source>
        <strain evidence="2 3">ATCC 24622</strain>
    </source>
</reference>
<sequence length="223" mass="25236">MLCRTRTWLPRRLGDQAISRLSRRSGRPHTCLLRSYPVDLSADGSEGRWPPQLPVSRSPAAAAASFCLPCRQHLPFFVSHFDWHSLHFYNSPPSLAPCPQTPPDSRLAAPTNHPYAASQPARRGGRQGRKKRENPNKREKRRRTEIEDRDESRGDGKKGGVYISELTRRFSALRCVSWDLLEFLLLSCPLLLSDFARVVVESLHGREANLGIRFASSHRSTLS</sequence>
<dbReference type="Proteomes" id="UP001586593">
    <property type="component" value="Unassembled WGS sequence"/>
</dbReference>
<feature type="compositionally biased region" description="Basic residues" evidence="1">
    <location>
        <begin position="123"/>
        <end position="132"/>
    </location>
</feature>
<evidence type="ECO:0000256" key="1">
    <source>
        <dbReference type="SAM" id="MobiDB-lite"/>
    </source>
</evidence>
<gene>
    <name evidence="2" type="ORF">VTK73DRAFT_4270</name>
</gene>
<name>A0ABR3VA19_9PEZI</name>
<proteinExistence type="predicted"/>
<accession>A0ABR3VA19</accession>
<keyword evidence="3" id="KW-1185">Reference proteome</keyword>
<dbReference type="EMBL" id="JAZHXJ010002441">
    <property type="protein sequence ID" value="KAL1838679.1"/>
    <property type="molecule type" value="Genomic_DNA"/>
</dbReference>
<protein>
    <submittedName>
        <fullName evidence="2">Uncharacterized protein</fullName>
    </submittedName>
</protein>
<feature type="compositionally biased region" description="Basic and acidic residues" evidence="1">
    <location>
        <begin position="133"/>
        <end position="158"/>
    </location>
</feature>
<organism evidence="2 3">
    <name type="scientific">Phialemonium thermophilum</name>
    <dbReference type="NCBI Taxonomy" id="223376"/>
    <lineage>
        <taxon>Eukaryota</taxon>
        <taxon>Fungi</taxon>
        <taxon>Dikarya</taxon>
        <taxon>Ascomycota</taxon>
        <taxon>Pezizomycotina</taxon>
        <taxon>Sordariomycetes</taxon>
        <taxon>Sordariomycetidae</taxon>
        <taxon>Cephalothecales</taxon>
        <taxon>Cephalothecaceae</taxon>
        <taxon>Phialemonium</taxon>
    </lineage>
</organism>
<evidence type="ECO:0000313" key="3">
    <source>
        <dbReference type="Proteomes" id="UP001586593"/>
    </source>
</evidence>
<feature type="region of interest" description="Disordered" evidence="1">
    <location>
        <begin position="97"/>
        <end position="158"/>
    </location>
</feature>